<comment type="caution">
    <text evidence="1">The sequence shown here is derived from an EMBL/GenBank/DDBJ whole genome shotgun (WGS) entry which is preliminary data.</text>
</comment>
<dbReference type="AlphaFoldDB" id="A0AAD4V307"/>
<sequence>MMILPSVNRSMMEGVINQLDEIIAPVDVVLPQIAARSIATTLHDGKASSSHDEGETGKTVISGNDKFAGDIPLLTQKLHFDGISHFDLNVVPDIQIYVLASDIDYNATVLLVVPSTIVSFILALAGGFQWKLKHIAQPPGVTETLYLFVTQPCLRLQHVSSAEQLEDNLINGLIASLFPHHYSNLMLGSSKHEIEGGCKSMNDDDIAKCQQINDFFTMFFSFSSSSQVRTLGHLYISDTLHFDLIQGQFYIADSSASIIFGCSTYESGVLTSTHHTGWKHTGPLSVIS</sequence>
<gene>
    <name evidence="1" type="ORF">L3X38_036268</name>
</gene>
<organism evidence="1 2">
    <name type="scientific">Prunus dulcis</name>
    <name type="common">Almond</name>
    <name type="synonym">Amygdalus dulcis</name>
    <dbReference type="NCBI Taxonomy" id="3755"/>
    <lineage>
        <taxon>Eukaryota</taxon>
        <taxon>Viridiplantae</taxon>
        <taxon>Streptophyta</taxon>
        <taxon>Embryophyta</taxon>
        <taxon>Tracheophyta</taxon>
        <taxon>Spermatophyta</taxon>
        <taxon>Magnoliopsida</taxon>
        <taxon>eudicotyledons</taxon>
        <taxon>Gunneridae</taxon>
        <taxon>Pentapetalae</taxon>
        <taxon>rosids</taxon>
        <taxon>fabids</taxon>
        <taxon>Rosales</taxon>
        <taxon>Rosaceae</taxon>
        <taxon>Amygdaloideae</taxon>
        <taxon>Amygdaleae</taxon>
        <taxon>Prunus</taxon>
    </lineage>
</organism>
<reference evidence="1 2" key="1">
    <citation type="journal article" date="2022" name="G3 (Bethesda)">
        <title>Whole-genome sequence and methylome profiling of the almond [Prunus dulcis (Mill.) D.A. Webb] cultivar 'Nonpareil'.</title>
        <authorList>
            <person name="D'Amico-Willman K.M."/>
            <person name="Ouma W.Z."/>
            <person name="Meulia T."/>
            <person name="Sideli G.M."/>
            <person name="Gradziel T.M."/>
            <person name="Fresnedo-Ramirez J."/>
        </authorList>
    </citation>
    <scope>NUCLEOTIDE SEQUENCE [LARGE SCALE GENOMIC DNA]</scope>
    <source>
        <strain evidence="1">Clone GOH B32 T37-40</strain>
    </source>
</reference>
<evidence type="ECO:0000313" key="1">
    <source>
        <dbReference type="EMBL" id="KAI5316561.1"/>
    </source>
</evidence>
<name>A0AAD4V307_PRUDU</name>
<evidence type="ECO:0000313" key="2">
    <source>
        <dbReference type="Proteomes" id="UP001054821"/>
    </source>
</evidence>
<dbReference type="EMBL" id="JAJFAZ020000007">
    <property type="protein sequence ID" value="KAI5316561.1"/>
    <property type="molecule type" value="Genomic_DNA"/>
</dbReference>
<accession>A0AAD4V307</accession>
<keyword evidence="2" id="KW-1185">Reference proteome</keyword>
<dbReference type="Proteomes" id="UP001054821">
    <property type="component" value="Chromosome 7"/>
</dbReference>
<protein>
    <submittedName>
        <fullName evidence="1">Uncharacterized protein</fullName>
    </submittedName>
</protein>
<proteinExistence type="predicted"/>